<evidence type="ECO:0000313" key="3">
    <source>
        <dbReference type="EMBL" id="OCG74730.1"/>
    </source>
</evidence>
<feature type="compositionally biased region" description="Pro residues" evidence="1">
    <location>
        <begin position="42"/>
        <end position="73"/>
    </location>
</feature>
<evidence type="ECO:0000256" key="1">
    <source>
        <dbReference type="SAM" id="MobiDB-lite"/>
    </source>
</evidence>
<sequence>MTDHDVPAGQTPGLDAPQGASVPPIPPRPPVPGAPADHATVPPAPPVPLAAPAGPPAMPVPPATPQAAPPQPSGPWQYVPPVTPAAAPALPRALVVDTLTTAGIAVAATVVAGLVIVLAAIGLLADLSASMGSAASGIGAFLAAVAIGAGLVLGGELSMRVSGAAEFFSAGASSSLWVFPLLLTLAVMAVSLWWSWRCERRTPSARVHRLLAPVASGLIASLVVLLIAAIFAVRQDAGGAAIEVTGASFRVVVFGTILLAAAGAAGRALGARTTPGEGIVAAARRVLIGLPALVRETLTVVTVFAIVFVPLSLIVGVVLLVDADQAAGIPLLLVLCLNVAPVLAVFAQLGGVEAGIGGMSQVGTIFTVDVWWLWLVTALAVVLAAIAAVRIGTRRPRRAAGLDLTVAWRLPLVILGLWVVFGLLFFGLSGTGMATAAFLSGGASAGIAMSWWTPLVMLVWAAAIELGAQVLPSLVYAASPQLLALLAGRGAAGAWLIGPAVVAPAGPSAPGAAYAAAAPGAPAPGAPVAPGTAPVAGAPVGAAPTMPVAPLAPPKPLSPAAKKALLWTGIGVGAVAVIGIGGAVAVSIVNAGRGPAAVAQEYVELIAAGQAEAAGAAVDPNVPSADRAFLTDEVLGSATSTISDVRVEGGEGSGDVRGVTVTYRLDGVDQTASLDVERTGNEWLVLENWRVTTPLVVEAQVGTDGTGGATIGGVEVPIDDEFFGTGTVYLYPGVYEVEPAASDFFAADPATLLATSEPSGDAGYAVLDFRPTDALETEAEAQVAALLDECAAQGIGRPDDCPLYTYVYPSDTPVAWEITSYPTLTVSEDGSSFIAEGGVATATYLEQDWLSDEEEEVTEEVEIDFSGSIAFADGEVVVTYGW</sequence>
<proteinExistence type="predicted"/>
<name>A0A1B9NDS4_9MICO</name>
<keyword evidence="4" id="KW-1185">Reference proteome</keyword>
<feature type="transmembrane region" description="Helical" evidence="2">
    <location>
        <begin position="451"/>
        <end position="471"/>
    </location>
</feature>
<dbReference type="EMBL" id="LXMD01000021">
    <property type="protein sequence ID" value="OCG74730.1"/>
    <property type="molecule type" value="Genomic_DNA"/>
</dbReference>
<feature type="transmembrane region" description="Helical" evidence="2">
    <location>
        <begin position="177"/>
        <end position="198"/>
    </location>
</feature>
<dbReference type="RefSeq" id="WP_067024937.1">
    <property type="nucleotide sequence ID" value="NZ_CP038256.1"/>
</dbReference>
<accession>A0A1B9NDS4</accession>
<organism evidence="3 4">
    <name type="scientific">Microbacterium sediminis</name>
    <dbReference type="NCBI Taxonomy" id="904291"/>
    <lineage>
        <taxon>Bacteria</taxon>
        <taxon>Bacillati</taxon>
        <taxon>Actinomycetota</taxon>
        <taxon>Actinomycetes</taxon>
        <taxon>Micrococcales</taxon>
        <taxon>Microbacteriaceae</taxon>
        <taxon>Microbacterium</taxon>
    </lineage>
</organism>
<protein>
    <submittedName>
        <fullName evidence="3">Uncharacterized protein</fullName>
    </submittedName>
</protein>
<feature type="transmembrane region" description="Helical" evidence="2">
    <location>
        <begin position="328"/>
        <end position="351"/>
    </location>
</feature>
<feature type="transmembrane region" description="Helical" evidence="2">
    <location>
        <begin position="300"/>
        <end position="321"/>
    </location>
</feature>
<feature type="transmembrane region" description="Helical" evidence="2">
    <location>
        <begin position="564"/>
        <end position="589"/>
    </location>
</feature>
<feature type="transmembrane region" description="Helical" evidence="2">
    <location>
        <begin position="412"/>
        <end position="439"/>
    </location>
</feature>
<comment type="caution">
    <text evidence="3">The sequence shown here is derived from an EMBL/GenBank/DDBJ whole genome shotgun (WGS) entry which is preliminary data.</text>
</comment>
<feature type="region of interest" description="Disordered" evidence="1">
    <location>
        <begin position="1"/>
        <end position="76"/>
    </location>
</feature>
<dbReference type="AlphaFoldDB" id="A0A1B9NDS4"/>
<feature type="transmembrane region" description="Helical" evidence="2">
    <location>
        <begin position="102"/>
        <end position="125"/>
    </location>
</feature>
<feature type="compositionally biased region" description="Pro residues" evidence="1">
    <location>
        <begin position="23"/>
        <end position="33"/>
    </location>
</feature>
<feature type="transmembrane region" description="Helical" evidence="2">
    <location>
        <begin position="137"/>
        <end position="157"/>
    </location>
</feature>
<reference evidence="3 4" key="1">
    <citation type="submission" date="2016-05" db="EMBL/GenBank/DDBJ databases">
        <authorList>
            <person name="Lavstsen T."/>
            <person name="Jespersen J.S."/>
        </authorList>
    </citation>
    <scope>NUCLEOTIDE SEQUENCE [LARGE SCALE GENOMIC DNA]</scope>
    <source>
        <strain evidence="3 4">YLB-01</strain>
    </source>
</reference>
<dbReference type="OrthoDB" id="5067102at2"/>
<dbReference type="STRING" id="904291.A7J15_04150"/>
<keyword evidence="2" id="KW-0812">Transmembrane</keyword>
<evidence type="ECO:0000256" key="2">
    <source>
        <dbReference type="SAM" id="Phobius"/>
    </source>
</evidence>
<feature type="transmembrane region" description="Helical" evidence="2">
    <location>
        <begin position="210"/>
        <end position="233"/>
    </location>
</feature>
<keyword evidence="2" id="KW-0472">Membrane</keyword>
<feature type="transmembrane region" description="Helical" evidence="2">
    <location>
        <begin position="371"/>
        <end position="391"/>
    </location>
</feature>
<keyword evidence="2" id="KW-1133">Transmembrane helix</keyword>
<dbReference type="Proteomes" id="UP000093355">
    <property type="component" value="Unassembled WGS sequence"/>
</dbReference>
<feature type="transmembrane region" description="Helical" evidence="2">
    <location>
        <begin position="245"/>
        <end position="266"/>
    </location>
</feature>
<gene>
    <name evidence="3" type="ORF">A7J15_04150</name>
</gene>
<evidence type="ECO:0000313" key="4">
    <source>
        <dbReference type="Proteomes" id="UP000093355"/>
    </source>
</evidence>